<feature type="domain" description="TNFR-Cys" evidence="10">
    <location>
        <begin position="44"/>
        <end position="85"/>
    </location>
</feature>
<evidence type="ECO:0000256" key="5">
    <source>
        <dbReference type="ARBA" id="ARBA00023136"/>
    </source>
</evidence>
<dbReference type="SUPFAM" id="SSF57586">
    <property type="entry name" value="TNF receptor-like"/>
    <property type="match status" value="2"/>
</dbReference>
<dbReference type="GO" id="GO:0005886">
    <property type="term" value="C:plasma membrane"/>
    <property type="evidence" value="ECO:0007669"/>
    <property type="project" value="TreeGrafter"/>
</dbReference>
<evidence type="ECO:0000256" key="6">
    <source>
        <dbReference type="ARBA" id="ARBA00023157"/>
    </source>
</evidence>
<feature type="disulfide bond" evidence="9">
    <location>
        <begin position="108"/>
        <end position="126"/>
    </location>
</feature>
<feature type="disulfide bond" evidence="9">
    <location>
        <begin position="67"/>
        <end position="85"/>
    </location>
</feature>
<dbReference type="PROSITE" id="PS50050">
    <property type="entry name" value="TNFR_NGFR_2"/>
    <property type="match status" value="2"/>
</dbReference>
<proteinExistence type="predicted"/>
<keyword evidence="3" id="KW-0732">Signal</keyword>
<dbReference type="GO" id="GO:0004888">
    <property type="term" value="F:transmembrane signaling receptor activity"/>
    <property type="evidence" value="ECO:0007669"/>
    <property type="project" value="InterPro"/>
</dbReference>
<dbReference type="PRINTS" id="PR01680">
    <property type="entry name" value="TNFACTORR6"/>
</dbReference>
<accession>A0A8C0EIZ8</accession>
<dbReference type="Proteomes" id="UP000694567">
    <property type="component" value="Unplaced"/>
</dbReference>
<feature type="disulfide bond" evidence="9">
    <location>
        <begin position="64"/>
        <end position="77"/>
    </location>
</feature>
<keyword evidence="6 9" id="KW-1015">Disulfide bond</keyword>
<dbReference type="GO" id="GO:0006955">
    <property type="term" value="P:immune response"/>
    <property type="evidence" value="ECO:0007669"/>
    <property type="project" value="InterPro"/>
</dbReference>
<dbReference type="Ensembl" id="ENSBOBT00000003816.1">
    <property type="protein sequence ID" value="ENSBOBP00000003721.1"/>
    <property type="gene ID" value="ENSBOBG00000002561.1"/>
</dbReference>
<dbReference type="PANTHER" id="PTHR46330:SF16">
    <property type="entry name" value="TUMOR NECROSIS FACTOR RECEPTOR SUPERFAMILY MEMBER 22"/>
    <property type="match status" value="1"/>
</dbReference>
<organism evidence="11 12">
    <name type="scientific">Bubo bubo</name>
    <name type="common">Eurasian eagle-owl</name>
    <name type="synonym">Strix bubo</name>
    <dbReference type="NCBI Taxonomy" id="30461"/>
    <lineage>
        <taxon>Eukaryota</taxon>
        <taxon>Metazoa</taxon>
        <taxon>Chordata</taxon>
        <taxon>Craniata</taxon>
        <taxon>Vertebrata</taxon>
        <taxon>Euteleostomi</taxon>
        <taxon>Archelosauria</taxon>
        <taxon>Archosauria</taxon>
        <taxon>Dinosauria</taxon>
        <taxon>Saurischia</taxon>
        <taxon>Theropoda</taxon>
        <taxon>Coelurosauria</taxon>
        <taxon>Aves</taxon>
        <taxon>Neognathae</taxon>
        <taxon>Neoaves</taxon>
        <taxon>Telluraves</taxon>
        <taxon>Strigiformes</taxon>
        <taxon>Strigidae</taxon>
        <taxon>Bubo</taxon>
    </lineage>
</organism>
<keyword evidence="4" id="KW-0677">Repeat</keyword>
<keyword evidence="5" id="KW-0472">Membrane</keyword>
<feature type="domain" description="TNFR-Cys" evidence="10">
    <location>
        <begin position="86"/>
        <end position="126"/>
    </location>
</feature>
<feature type="repeat" description="TNFR-Cys" evidence="9">
    <location>
        <begin position="86"/>
        <end position="126"/>
    </location>
</feature>
<evidence type="ECO:0000259" key="10">
    <source>
        <dbReference type="PROSITE" id="PS50050"/>
    </source>
</evidence>
<dbReference type="GO" id="GO:0036462">
    <property type="term" value="P:TRAIL-activated apoptotic signaling pathway"/>
    <property type="evidence" value="ECO:0007669"/>
    <property type="project" value="TreeGrafter"/>
</dbReference>
<reference evidence="11" key="1">
    <citation type="submission" date="2025-08" db="UniProtKB">
        <authorList>
            <consortium name="Ensembl"/>
        </authorList>
    </citation>
    <scope>IDENTIFICATION</scope>
</reference>
<dbReference type="InterPro" id="IPR001368">
    <property type="entry name" value="TNFR/NGFR_Cys_rich_reg"/>
</dbReference>
<dbReference type="GO" id="GO:0009986">
    <property type="term" value="C:cell surface"/>
    <property type="evidence" value="ECO:0007669"/>
    <property type="project" value="TreeGrafter"/>
</dbReference>
<evidence type="ECO:0000256" key="1">
    <source>
        <dbReference type="ARBA" id="ARBA00004370"/>
    </source>
</evidence>
<evidence type="ECO:0000256" key="2">
    <source>
        <dbReference type="ARBA" id="ARBA00022703"/>
    </source>
</evidence>
<evidence type="ECO:0000313" key="12">
    <source>
        <dbReference type="Proteomes" id="UP000694567"/>
    </source>
</evidence>
<keyword evidence="12" id="KW-1185">Reference proteome</keyword>
<evidence type="ECO:0000256" key="9">
    <source>
        <dbReference type="PROSITE-ProRule" id="PRU00206"/>
    </source>
</evidence>
<dbReference type="FunFam" id="2.10.50.10:FF:000004">
    <property type="entry name" value="Tumor necrosis factor receptor superfamily member 6"/>
    <property type="match status" value="1"/>
</dbReference>
<keyword evidence="8" id="KW-0325">Glycoprotein</keyword>
<dbReference type="InterPro" id="IPR052491">
    <property type="entry name" value="TNFRSF10"/>
</dbReference>
<dbReference type="PROSITE" id="PS00198">
    <property type="entry name" value="4FE4S_FER_1"/>
    <property type="match status" value="1"/>
</dbReference>
<dbReference type="AlphaFoldDB" id="A0A8C0EIZ8"/>
<dbReference type="SMART" id="SM00208">
    <property type="entry name" value="TNFR"/>
    <property type="match status" value="3"/>
</dbReference>
<protein>
    <recommendedName>
        <fullName evidence="10">TNFR-Cys domain-containing protein</fullName>
    </recommendedName>
</protein>
<dbReference type="InterPro" id="IPR008063">
    <property type="entry name" value="Fas_rcpt"/>
</dbReference>
<keyword evidence="2" id="KW-0053">Apoptosis</keyword>
<dbReference type="InterPro" id="IPR017900">
    <property type="entry name" value="4Fe4S_Fe_S_CS"/>
</dbReference>
<keyword evidence="7" id="KW-0675">Receptor</keyword>
<comment type="caution">
    <text evidence="9">Lacks conserved residue(s) required for the propagation of feature annotation.</text>
</comment>
<dbReference type="GO" id="GO:0043065">
    <property type="term" value="P:positive regulation of apoptotic process"/>
    <property type="evidence" value="ECO:0007669"/>
    <property type="project" value="TreeGrafter"/>
</dbReference>
<feature type="repeat" description="TNFR-Cys" evidence="9">
    <location>
        <begin position="44"/>
        <end position="85"/>
    </location>
</feature>
<evidence type="ECO:0000256" key="4">
    <source>
        <dbReference type="ARBA" id="ARBA00022737"/>
    </source>
</evidence>
<evidence type="ECO:0000256" key="8">
    <source>
        <dbReference type="ARBA" id="ARBA00023180"/>
    </source>
</evidence>
<evidence type="ECO:0000256" key="7">
    <source>
        <dbReference type="ARBA" id="ARBA00023170"/>
    </source>
</evidence>
<dbReference type="Gene3D" id="2.10.50.10">
    <property type="entry name" value="Tumor Necrosis Factor Receptor, subunit A, domain 2"/>
    <property type="match status" value="2"/>
</dbReference>
<comment type="subcellular location">
    <subcellularLocation>
        <location evidence="1">Membrane</location>
    </subcellularLocation>
</comment>
<dbReference type="Pfam" id="PF00020">
    <property type="entry name" value="TNFR_c6"/>
    <property type="match status" value="2"/>
</dbReference>
<evidence type="ECO:0000313" key="11">
    <source>
        <dbReference type="Ensembl" id="ENSBOBP00000003721.1"/>
    </source>
</evidence>
<evidence type="ECO:0000256" key="3">
    <source>
        <dbReference type="ARBA" id="ARBA00022729"/>
    </source>
</evidence>
<dbReference type="PANTHER" id="PTHR46330">
    <property type="entry name" value="TUMOR NECROSIS FACTOR RECEPTOR SUPERFAMILY MEMBER 10B"/>
    <property type="match status" value="1"/>
</dbReference>
<reference evidence="11" key="2">
    <citation type="submission" date="2025-09" db="UniProtKB">
        <authorList>
            <consortium name="Ensembl"/>
        </authorList>
    </citation>
    <scope>IDENTIFICATION</scope>
</reference>
<name>A0A8C0EIZ8_BUBBB</name>
<sequence>MPGAGAEKCEKGEYFHGHCCVSCPAGTYVAEHCSAPHSRGRCDPCTEGEGFTAHENGLEECLLCTQCKDDQITLRPCTLTHDTECQCKQGYFCPAEGCEICQRCSTMCPEGKEIVQNCNATVDLGCGLPDQGLVPEYLSAWFVGCLAGLYRIPRCLWDNDVQCELVLVCSGQLIVPVPLPGQAAGSLY</sequence>